<name>A0A814CI53_9BILA</name>
<protein>
    <submittedName>
        <fullName evidence="2">Uncharacterized protein</fullName>
    </submittedName>
</protein>
<evidence type="ECO:0000313" key="3">
    <source>
        <dbReference type="Proteomes" id="UP000663864"/>
    </source>
</evidence>
<dbReference type="EMBL" id="CAJNOT010000328">
    <property type="protein sequence ID" value="CAF0942478.1"/>
    <property type="molecule type" value="Genomic_DNA"/>
</dbReference>
<reference evidence="2" key="1">
    <citation type="submission" date="2021-02" db="EMBL/GenBank/DDBJ databases">
        <authorList>
            <person name="Nowell W R."/>
        </authorList>
    </citation>
    <scope>NUCLEOTIDE SEQUENCE</scope>
</reference>
<feature type="region of interest" description="Disordered" evidence="1">
    <location>
        <begin position="385"/>
        <end position="467"/>
    </location>
</feature>
<dbReference type="Proteomes" id="UP000663864">
    <property type="component" value="Unassembled WGS sequence"/>
</dbReference>
<comment type="caution">
    <text evidence="2">The sequence shown here is derived from an EMBL/GenBank/DDBJ whole genome shotgun (WGS) entry which is preliminary data.</text>
</comment>
<proteinExistence type="predicted"/>
<sequence length="467" mass="54171">MNNDTFQYPTQKNRRTIAHAQRFQNRRSAIIYDDNDHYNIKSSTLNKLKLKLNGLILSDSMCKHVRAEKLSSNELHVKLSFESGCTCNRMSQFLKQQTKINNNDIFEANFVVYSLCTNDVANIGAIAAIKQCRELINLTRELFPKLQTIGWIALSPRSKRSRLYDSEEIELNKIPTQYATTYTNIDHPKTLLLSNKDKDAMIPGNKQHNNNKNVHYNDKNKNKNYIQSNKEKQQKRKIFSHHDNNNENIKSDDNNTCNQTSKEKLLHIPGKTLIPHYSHFLRHKEEFLRKIKIPEELENNKDDIFTLSNLHFQAEYFKSEAEKWKIYMIAAKKNNKTIQQIEPMEIIIEENNSLPIPRPSPTGLGGPPVPLDFTDPAEIFDEWLPEPIPGQKRKIGHRRDDPPTLPSSRQSPPVIPRRTLPPRDPEQPLVGGSFHQSSNVQNTHKQQRSFNSLLPIEKQHNSPIRIR</sequence>
<evidence type="ECO:0000256" key="1">
    <source>
        <dbReference type="SAM" id="MobiDB-lite"/>
    </source>
</evidence>
<evidence type="ECO:0000313" key="2">
    <source>
        <dbReference type="EMBL" id="CAF0942478.1"/>
    </source>
</evidence>
<feature type="compositionally biased region" description="Polar residues" evidence="1">
    <location>
        <begin position="434"/>
        <end position="452"/>
    </location>
</feature>
<dbReference type="AlphaFoldDB" id="A0A814CI53"/>
<accession>A0A814CI53</accession>
<organism evidence="2 3">
    <name type="scientific">Rotaria sordida</name>
    <dbReference type="NCBI Taxonomy" id="392033"/>
    <lineage>
        <taxon>Eukaryota</taxon>
        <taxon>Metazoa</taxon>
        <taxon>Spiralia</taxon>
        <taxon>Gnathifera</taxon>
        <taxon>Rotifera</taxon>
        <taxon>Eurotatoria</taxon>
        <taxon>Bdelloidea</taxon>
        <taxon>Philodinida</taxon>
        <taxon>Philodinidae</taxon>
        <taxon>Rotaria</taxon>
    </lineage>
</organism>
<gene>
    <name evidence="2" type="ORF">ZHD862_LOCUS9547</name>
</gene>